<dbReference type="PANTHER" id="PTHR45947">
    <property type="entry name" value="SULFOQUINOVOSYL TRANSFERASE SQD2"/>
    <property type="match status" value="1"/>
</dbReference>
<organism evidence="2 3">
    <name type="scientific">Weissella viridescens</name>
    <name type="common">Lactobacillus viridescens</name>
    <dbReference type="NCBI Taxonomy" id="1629"/>
    <lineage>
        <taxon>Bacteria</taxon>
        <taxon>Bacillati</taxon>
        <taxon>Bacillota</taxon>
        <taxon>Bacilli</taxon>
        <taxon>Lactobacillales</taxon>
        <taxon>Lactobacillaceae</taxon>
        <taxon>Weissella</taxon>
    </lineage>
</organism>
<dbReference type="InterPro" id="IPR050194">
    <property type="entry name" value="Glycosyltransferase_grp1"/>
</dbReference>
<keyword evidence="2" id="KW-0328">Glycosyltransferase</keyword>
<sequence>MRVAHKPEEDYSQDLYKQLGLTPKTPIVMSIGRVAFEKNIDDVITAFAQVVERIPEAKLVIVGDGPARSALESQASDLGIRESVILWVRYNTRKSIVIIDLVMFCLSINF</sequence>
<dbReference type="PANTHER" id="PTHR45947:SF3">
    <property type="entry name" value="SULFOQUINOVOSYL TRANSFERASE SQD2"/>
    <property type="match status" value="1"/>
</dbReference>
<dbReference type="SUPFAM" id="SSF53756">
    <property type="entry name" value="UDP-Glycosyltransferase/glycogen phosphorylase"/>
    <property type="match status" value="1"/>
</dbReference>
<dbReference type="Gene3D" id="3.40.50.2000">
    <property type="entry name" value="Glycogen Phosphorylase B"/>
    <property type="match status" value="1"/>
</dbReference>
<dbReference type="GO" id="GO:0043750">
    <property type="term" value="F:phosphatidylinositol alpha-mannosyltransferase activity"/>
    <property type="evidence" value="ECO:0007669"/>
    <property type="project" value="UniProtKB-EC"/>
</dbReference>
<dbReference type="InterPro" id="IPR001296">
    <property type="entry name" value="Glyco_trans_1"/>
</dbReference>
<dbReference type="Proteomes" id="UP000254621">
    <property type="component" value="Unassembled WGS sequence"/>
</dbReference>
<evidence type="ECO:0000313" key="2">
    <source>
        <dbReference type="EMBL" id="SUP52142.1"/>
    </source>
</evidence>
<protein>
    <submittedName>
        <fullName evidence="2">GDP-mannose-dependent alpha-(1-6)-phosphatidylinositol monomannoside mannosyltransferase</fullName>
        <ecNumber evidence="2">2.4.1.345</ecNumber>
    </submittedName>
</protein>
<dbReference type="EC" id="2.4.1.345" evidence="2"/>
<accession>A0A380NXA6</accession>
<dbReference type="AlphaFoldDB" id="A0A380NXA6"/>
<reference evidence="2 3" key="1">
    <citation type="submission" date="2018-06" db="EMBL/GenBank/DDBJ databases">
        <authorList>
            <consortium name="Pathogen Informatics"/>
            <person name="Doyle S."/>
        </authorList>
    </citation>
    <scope>NUCLEOTIDE SEQUENCE [LARGE SCALE GENOMIC DNA]</scope>
    <source>
        <strain evidence="2 3">NCTC13645</strain>
    </source>
</reference>
<dbReference type="EMBL" id="UHIV01000001">
    <property type="protein sequence ID" value="SUP52142.1"/>
    <property type="molecule type" value="Genomic_DNA"/>
</dbReference>
<evidence type="ECO:0000259" key="1">
    <source>
        <dbReference type="Pfam" id="PF00534"/>
    </source>
</evidence>
<name>A0A380NXA6_WEIVI</name>
<keyword evidence="2" id="KW-0808">Transferase</keyword>
<dbReference type="Pfam" id="PF00534">
    <property type="entry name" value="Glycos_transf_1"/>
    <property type="match status" value="1"/>
</dbReference>
<gene>
    <name evidence="2" type="primary">pimB</name>
    <name evidence="2" type="ORF">NCTC13645_00015</name>
</gene>
<feature type="domain" description="Glycosyl transferase family 1" evidence="1">
    <location>
        <begin position="17"/>
        <end position="89"/>
    </location>
</feature>
<evidence type="ECO:0000313" key="3">
    <source>
        <dbReference type="Proteomes" id="UP000254621"/>
    </source>
</evidence>
<proteinExistence type="predicted"/>